<dbReference type="InterPro" id="IPR042092">
    <property type="entry name" value="PsdUridine_s_RsuA/RluB/E/F_cat"/>
</dbReference>
<evidence type="ECO:0000256" key="12">
    <source>
        <dbReference type="SAM" id="MobiDB-lite"/>
    </source>
</evidence>
<dbReference type="AlphaFoldDB" id="A0A5E4VDD6"/>
<evidence type="ECO:0000256" key="8">
    <source>
        <dbReference type="ARBA" id="ARBA00042843"/>
    </source>
</evidence>
<dbReference type="EC" id="5.4.99.21" evidence="4"/>
<dbReference type="EMBL" id="CABPSL010000009">
    <property type="protein sequence ID" value="VVE10232.1"/>
    <property type="molecule type" value="Genomic_DNA"/>
</dbReference>
<feature type="compositionally biased region" description="Basic and acidic residues" evidence="12">
    <location>
        <begin position="91"/>
        <end position="127"/>
    </location>
</feature>
<keyword evidence="1" id="KW-0413">Isomerase</keyword>
<evidence type="ECO:0000256" key="9">
    <source>
        <dbReference type="ARBA" id="ARBA00042890"/>
    </source>
</evidence>
<evidence type="ECO:0000256" key="3">
    <source>
        <dbReference type="ARBA" id="ARBA00036535"/>
    </source>
</evidence>
<dbReference type="Gene3D" id="3.30.70.580">
    <property type="entry name" value="Pseudouridine synthase I, catalytic domain, N-terminal subdomain"/>
    <property type="match status" value="1"/>
</dbReference>
<dbReference type="InterPro" id="IPR050343">
    <property type="entry name" value="RsuA_PseudoU_synthase"/>
</dbReference>
<dbReference type="InterPro" id="IPR036986">
    <property type="entry name" value="S4_RNA-bd_sf"/>
</dbReference>
<proteinExistence type="predicted"/>
<evidence type="ECO:0000256" key="2">
    <source>
        <dbReference type="ARBA" id="ARBA00036390"/>
    </source>
</evidence>
<evidence type="ECO:0000256" key="5">
    <source>
        <dbReference type="ARBA" id="ARBA00039989"/>
    </source>
</evidence>
<dbReference type="NCBIfam" id="TIGR00093">
    <property type="entry name" value="pseudouridine synthase"/>
    <property type="match status" value="1"/>
</dbReference>
<dbReference type="OrthoDB" id="9807213at2"/>
<feature type="compositionally biased region" description="Basic and acidic residues" evidence="12">
    <location>
        <begin position="233"/>
        <end position="259"/>
    </location>
</feature>
<evidence type="ECO:0000259" key="13">
    <source>
        <dbReference type="SMART" id="SM00363"/>
    </source>
</evidence>
<dbReference type="GO" id="GO:0160138">
    <property type="term" value="F:23S rRNA pseudouridine(2604) synthase activity"/>
    <property type="evidence" value="ECO:0007669"/>
    <property type="project" value="UniProtKB-EC"/>
</dbReference>
<protein>
    <recommendedName>
        <fullName evidence="5">Dual-specificity RNA pseudouridine synthase RluF</fullName>
        <ecNumber evidence="4">5.4.99.21</ecNumber>
    </recommendedName>
    <alternativeName>
        <fullName evidence="7">23S rRNA pseudouridine(2604) synthase</fullName>
    </alternativeName>
    <alternativeName>
        <fullName evidence="9">Ribosomal large subunit pseudouridine synthase F</fullName>
    </alternativeName>
    <alternativeName>
        <fullName evidence="8">rRNA pseudouridylate synthase F</fullName>
    </alternativeName>
    <alternativeName>
        <fullName evidence="10">rRNA-uridine isomerase F</fullName>
    </alternativeName>
    <alternativeName>
        <fullName evidence="6">tRNA(Tyr) pseudouridine(35) synthase</fullName>
    </alternativeName>
</protein>
<feature type="compositionally biased region" description="Basic and acidic residues" evidence="12">
    <location>
        <begin position="273"/>
        <end position="282"/>
    </location>
</feature>
<dbReference type="SMART" id="SM00363">
    <property type="entry name" value="S4"/>
    <property type="match status" value="1"/>
</dbReference>
<evidence type="ECO:0000256" key="11">
    <source>
        <dbReference type="PROSITE-ProRule" id="PRU00182"/>
    </source>
</evidence>
<dbReference type="InterPro" id="IPR000748">
    <property type="entry name" value="PsdUridine_synth_RsuA/RluB/E/F"/>
</dbReference>
<dbReference type="Gene3D" id="3.30.70.1560">
    <property type="entry name" value="Alpha-L RNA-binding motif"/>
    <property type="match status" value="1"/>
</dbReference>
<dbReference type="RefSeq" id="WP_150563523.1">
    <property type="nucleotide sequence ID" value="NZ_CABPSL010000009.1"/>
</dbReference>
<feature type="compositionally biased region" description="Basic and acidic residues" evidence="12">
    <location>
        <begin position="200"/>
        <end position="226"/>
    </location>
</feature>
<dbReference type="GO" id="GO:0000455">
    <property type="term" value="P:enzyme-directed rRNA pseudouridine synthesis"/>
    <property type="evidence" value="ECO:0007669"/>
    <property type="project" value="UniProtKB-ARBA"/>
</dbReference>
<comment type="catalytic activity">
    <reaction evidence="2">
        <text>uridine(35) in tRNA(Tyr) = pseudouridine(35) in tRNA(Tyr)</text>
        <dbReference type="Rhea" id="RHEA:60556"/>
        <dbReference type="Rhea" id="RHEA-COMP:15607"/>
        <dbReference type="Rhea" id="RHEA-COMP:15608"/>
        <dbReference type="ChEBI" id="CHEBI:65314"/>
        <dbReference type="ChEBI" id="CHEBI:65315"/>
    </reaction>
</comment>
<evidence type="ECO:0000256" key="10">
    <source>
        <dbReference type="ARBA" id="ARBA00043147"/>
    </source>
</evidence>
<accession>A0A5E4VDD6</accession>
<evidence type="ECO:0000256" key="1">
    <source>
        <dbReference type="ARBA" id="ARBA00023235"/>
    </source>
</evidence>
<dbReference type="Pfam" id="PF01479">
    <property type="entry name" value="S4"/>
    <property type="match status" value="1"/>
</dbReference>
<dbReference type="PROSITE" id="PS50889">
    <property type="entry name" value="S4"/>
    <property type="match status" value="1"/>
</dbReference>
<evidence type="ECO:0000256" key="4">
    <source>
        <dbReference type="ARBA" id="ARBA00038922"/>
    </source>
</evidence>
<feature type="domain" description="RNA-binding S4" evidence="13">
    <location>
        <begin position="309"/>
        <end position="365"/>
    </location>
</feature>
<evidence type="ECO:0000256" key="7">
    <source>
        <dbReference type="ARBA" id="ARBA00041697"/>
    </source>
</evidence>
<dbReference type="Proteomes" id="UP000384354">
    <property type="component" value="Unassembled WGS sequence"/>
</dbReference>
<dbReference type="InterPro" id="IPR020103">
    <property type="entry name" value="PsdUridine_synth_cat_dom_sf"/>
</dbReference>
<dbReference type="CDD" id="cd00165">
    <property type="entry name" value="S4"/>
    <property type="match status" value="1"/>
</dbReference>
<sequence>MSDTPRTKLSAKHPRTLDKTRAPVRSSGALSRPTKAVPASMLDASGAKKKPAAKPARPRPVDNAATPAGTRRPAGSAAAPRKPAAGSTTPYEKRSTGERPPARGQRERVAGARPARLDDESRPRRAAEGGARGDFARPAKRGPDDRAPRRFDEDRPRRAAEGGARGDFARPAKRGPDDRAPRRFDEDRPRRAAEGGARGDFARPAKRGPDDRAPRRFEEDRPRRAAEGGARGDFARPAKRGPDDRAPRRFDEDRPRRATEGGSRGEGAPGGRFARDDRDARTARPARPARVARDADDDIKVHHDAAGSLRLSKRMSELGLCSRREADEWIAKGWVRVDGKVVTELGTKILPTQDITVVQAAHKEQANRMTILLHKPVGYVSAQAEDGYEPAVVLVTREHHWTEDDAGVRFSPSHLRSLAPAGRLDIDSTGLLVLTQDGRIAKQLIGEDSDIEKEYLVRVSYNEHVENVQAHFPTDRLALLRHGLELDDQPLKPAQVEWQNPEQLRFVLKEGKKRQIRRMCELVGLHVTGLKRVRMGRITLGNLPVGEWRYLRAGEGF</sequence>
<dbReference type="SUPFAM" id="SSF55174">
    <property type="entry name" value="Alpha-L RNA-binding motif"/>
    <property type="match status" value="1"/>
</dbReference>
<organism evidence="14 15">
    <name type="scientific">Pandoraea cepalis</name>
    <dbReference type="NCBI Taxonomy" id="2508294"/>
    <lineage>
        <taxon>Bacteria</taxon>
        <taxon>Pseudomonadati</taxon>
        <taxon>Pseudomonadota</taxon>
        <taxon>Betaproteobacteria</taxon>
        <taxon>Burkholderiales</taxon>
        <taxon>Burkholderiaceae</taxon>
        <taxon>Pandoraea</taxon>
    </lineage>
</organism>
<keyword evidence="11" id="KW-0694">RNA-binding</keyword>
<dbReference type="PANTHER" id="PTHR47683">
    <property type="entry name" value="PSEUDOURIDINE SYNTHASE FAMILY PROTEIN-RELATED"/>
    <property type="match status" value="1"/>
</dbReference>
<dbReference type="InterPro" id="IPR002942">
    <property type="entry name" value="S4_RNA-bd"/>
</dbReference>
<dbReference type="Pfam" id="PF00849">
    <property type="entry name" value="PseudoU_synth_2"/>
    <property type="match status" value="1"/>
</dbReference>
<dbReference type="InterPro" id="IPR006145">
    <property type="entry name" value="PsdUridine_synth_RsuA/RluA"/>
</dbReference>
<evidence type="ECO:0000313" key="15">
    <source>
        <dbReference type="Proteomes" id="UP000384354"/>
    </source>
</evidence>
<comment type="catalytic activity">
    <reaction evidence="3">
        <text>uridine(2604) in 23S rRNA = pseudouridine(2604) in 23S rRNA</text>
        <dbReference type="Rhea" id="RHEA:38875"/>
        <dbReference type="Rhea" id="RHEA-COMP:10093"/>
        <dbReference type="Rhea" id="RHEA-COMP:10094"/>
        <dbReference type="ChEBI" id="CHEBI:65314"/>
        <dbReference type="ChEBI" id="CHEBI:65315"/>
        <dbReference type="EC" id="5.4.99.21"/>
    </reaction>
</comment>
<name>A0A5E4VDD6_9BURK</name>
<evidence type="ECO:0000313" key="14">
    <source>
        <dbReference type="EMBL" id="VVE10232.1"/>
    </source>
</evidence>
<dbReference type="PANTHER" id="PTHR47683:SF2">
    <property type="entry name" value="RNA-BINDING S4 DOMAIN-CONTAINING PROTEIN"/>
    <property type="match status" value="1"/>
</dbReference>
<feature type="region of interest" description="Disordered" evidence="12">
    <location>
        <begin position="1"/>
        <end position="298"/>
    </location>
</feature>
<dbReference type="SUPFAM" id="SSF55120">
    <property type="entry name" value="Pseudouridine synthase"/>
    <property type="match status" value="1"/>
</dbReference>
<dbReference type="Gene3D" id="3.10.290.10">
    <property type="entry name" value="RNA-binding S4 domain"/>
    <property type="match status" value="1"/>
</dbReference>
<gene>
    <name evidence="14" type="ORF">PCE31106_02580</name>
</gene>
<dbReference type="InterPro" id="IPR020094">
    <property type="entry name" value="TruA/RsuA/RluB/E/F_N"/>
</dbReference>
<dbReference type="GO" id="GO:0003723">
    <property type="term" value="F:RNA binding"/>
    <property type="evidence" value="ECO:0007669"/>
    <property type="project" value="UniProtKB-KW"/>
</dbReference>
<reference evidence="14 15" key="1">
    <citation type="submission" date="2019-08" db="EMBL/GenBank/DDBJ databases">
        <authorList>
            <person name="Peeters C."/>
        </authorList>
    </citation>
    <scope>NUCLEOTIDE SEQUENCE [LARGE SCALE GENOMIC DNA]</scope>
    <source>
        <strain evidence="14 15">LMG 31106</strain>
    </source>
</reference>
<feature type="compositionally biased region" description="Low complexity" evidence="12">
    <location>
        <begin position="67"/>
        <end position="88"/>
    </location>
</feature>
<evidence type="ECO:0000256" key="6">
    <source>
        <dbReference type="ARBA" id="ARBA00041420"/>
    </source>
</evidence>
<feature type="compositionally biased region" description="Basic and acidic residues" evidence="12">
    <location>
        <begin position="167"/>
        <end position="193"/>
    </location>
</feature>
<feature type="compositionally biased region" description="Basic and acidic residues" evidence="12">
    <location>
        <begin position="134"/>
        <end position="160"/>
    </location>
</feature>